<evidence type="ECO:0000256" key="1">
    <source>
        <dbReference type="ARBA" id="ARBA00000085"/>
    </source>
</evidence>
<dbReference type="CDD" id="cd00082">
    <property type="entry name" value="HisKA"/>
    <property type="match status" value="1"/>
</dbReference>
<evidence type="ECO:0000256" key="5">
    <source>
        <dbReference type="PROSITE-ProRule" id="PRU00169"/>
    </source>
</evidence>
<dbReference type="PRINTS" id="PR00344">
    <property type="entry name" value="BCTRLSENSOR"/>
</dbReference>
<dbReference type="InterPro" id="IPR036890">
    <property type="entry name" value="HATPase_C_sf"/>
</dbReference>
<dbReference type="InterPro" id="IPR003661">
    <property type="entry name" value="HisK_dim/P_dom"/>
</dbReference>
<dbReference type="Pfam" id="PF00072">
    <property type="entry name" value="Response_reg"/>
    <property type="match status" value="1"/>
</dbReference>
<evidence type="ECO:0000256" key="4">
    <source>
        <dbReference type="ARBA" id="ARBA00023012"/>
    </source>
</evidence>
<dbReference type="EMBL" id="LGLV01000004">
    <property type="protein sequence ID" value="OBZ96856.1"/>
    <property type="molecule type" value="Genomic_DNA"/>
</dbReference>
<dbReference type="GO" id="GO:0000155">
    <property type="term" value="F:phosphorelay sensor kinase activity"/>
    <property type="evidence" value="ECO:0007669"/>
    <property type="project" value="InterPro"/>
</dbReference>
<evidence type="ECO:0000259" key="8">
    <source>
        <dbReference type="PROSITE" id="PS50109"/>
    </source>
</evidence>
<dbReference type="InterPro" id="IPR004358">
    <property type="entry name" value="Sig_transdc_His_kin-like_C"/>
</dbReference>
<evidence type="ECO:0000256" key="3">
    <source>
        <dbReference type="ARBA" id="ARBA00022553"/>
    </source>
</evidence>
<accession>A0A1C7P782</accession>
<keyword evidence="6" id="KW-0175">Coiled coil</keyword>
<dbReference type="SMART" id="SM00448">
    <property type="entry name" value="REC"/>
    <property type="match status" value="1"/>
</dbReference>
<dbReference type="STRING" id="1612624.ADU59_03760"/>
<dbReference type="PATRIC" id="fig|1612624.7.peg.784"/>
<evidence type="ECO:0000313" key="11">
    <source>
        <dbReference type="Proteomes" id="UP000093111"/>
    </source>
</evidence>
<evidence type="ECO:0000259" key="9">
    <source>
        <dbReference type="PROSITE" id="PS50110"/>
    </source>
</evidence>
<evidence type="ECO:0000256" key="7">
    <source>
        <dbReference type="SAM" id="MobiDB-lite"/>
    </source>
</evidence>
<dbReference type="OrthoDB" id="9801651at2"/>
<dbReference type="SMART" id="SM00387">
    <property type="entry name" value="HATPase_c"/>
    <property type="match status" value="1"/>
</dbReference>
<evidence type="ECO:0000256" key="2">
    <source>
        <dbReference type="ARBA" id="ARBA00012438"/>
    </source>
</evidence>
<dbReference type="CDD" id="cd17546">
    <property type="entry name" value="REC_hyHK_CKI1_RcsC-like"/>
    <property type="match status" value="1"/>
</dbReference>
<dbReference type="SUPFAM" id="SSF55874">
    <property type="entry name" value="ATPase domain of HSP90 chaperone/DNA topoisomerase II/histidine kinase"/>
    <property type="match status" value="1"/>
</dbReference>
<keyword evidence="10" id="KW-0418">Kinase</keyword>
<dbReference type="Gene3D" id="3.40.50.2300">
    <property type="match status" value="1"/>
</dbReference>
<evidence type="ECO:0000256" key="6">
    <source>
        <dbReference type="SAM" id="Coils"/>
    </source>
</evidence>
<dbReference type="PANTHER" id="PTHR45339">
    <property type="entry name" value="HYBRID SIGNAL TRANSDUCTION HISTIDINE KINASE J"/>
    <property type="match status" value="1"/>
</dbReference>
<sequence length="767" mass="82764">MSDLPNLRKRIAAEFSVPGRTLGQRRASATIPDDDPHSLEPDDGFDVPKERYPALKPALAGAGLLCSAAILGTGIDAGFRLLSIGLAIAGVTGAALLLRDWYRSSLAPVAVQGGIRAEKASDKQWERSETSQLLSTIHDALGDIAIIREPGGKIVQASSVFCRLTGWLKPEGMTCEALGIEFEPASGPNHYRVRIVTDTGVKIFDWHDVIAREPASGAFMLHSIARDVTEENRIARESEEARRRAENASQAKSRLLATVSHEIRTPLSGILGMSHLIGQTRLTGEQKNYLAGMRQSGHALVQLVDDLLDFSSIEAGRFQLRPAPEPLRETIESVVEMLSHRAHEKGIEIGATVTADVPGLMDFDAARLRQVLFNVIGNAVKFTHAGGVLVSASVERETIVIRIDDSGPGMSPQEQERVFDEFEQAGGIAQRAGGSGLGLAISRHIMEEYGGSLTVSSVPGKGSTFEIRFPALGCDLAAAARARKGVLAGSRVLVMAPAGPASRALSATIRTLGGLCDCVETVEDAQAAAVRALSTSAPLTDIIVDHRHAGQLRRLLVQMPGLERQKLRKTYLVNPEERNGRPINQMDGYHAWLIRPLREKSLVEVLRGRMKGMEVRDAINDNRPMLREVPILRDRPAEGGVLLAEDDPINAFMVRSVLERAGHSVRVVGDFEALAAALFDAPAATRSAPELIITDLNMPGGDGFSMLQRLREDERRSGQGPVPVIVLTSDSQPDTRRNLMAAGASAVLLKPADPKALTAEIDRLLDR</sequence>
<feature type="modified residue" description="4-aspartylphosphate" evidence="5">
    <location>
        <position position="695"/>
    </location>
</feature>
<dbReference type="RefSeq" id="WP_068951802.1">
    <property type="nucleotide sequence ID" value="NZ_LGLV01000004.1"/>
</dbReference>
<keyword evidence="4" id="KW-0902">Two-component regulatory system</keyword>
<dbReference type="Gene3D" id="3.30.565.10">
    <property type="entry name" value="Histidine kinase-like ATPase, C-terminal domain"/>
    <property type="match status" value="1"/>
</dbReference>
<feature type="coiled-coil region" evidence="6">
    <location>
        <begin position="228"/>
        <end position="258"/>
    </location>
</feature>
<dbReference type="InterPro" id="IPR036097">
    <property type="entry name" value="HisK_dim/P_sf"/>
</dbReference>
<dbReference type="PROSITE" id="PS50110">
    <property type="entry name" value="RESPONSE_REGULATORY"/>
    <property type="match status" value="1"/>
</dbReference>
<dbReference type="PROSITE" id="PS50109">
    <property type="entry name" value="HIS_KIN"/>
    <property type="match status" value="1"/>
</dbReference>
<dbReference type="PANTHER" id="PTHR45339:SF1">
    <property type="entry name" value="HYBRID SIGNAL TRANSDUCTION HISTIDINE KINASE J"/>
    <property type="match status" value="1"/>
</dbReference>
<comment type="caution">
    <text evidence="10">The sequence shown here is derived from an EMBL/GenBank/DDBJ whole genome shotgun (WGS) entry which is preliminary data.</text>
</comment>
<keyword evidence="10" id="KW-0808">Transferase</keyword>
<dbReference type="EC" id="2.7.13.3" evidence="2"/>
<dbReference type="Proteomes" id="UP000093111">
    <property type="component" value="Unassembled WGS sequence"/>
</dbReference>
<dbReference type="InterPro" id="IPR011006">
    <property type="entry name" value="CheY-like_superfamily"/>
</dbReference>
<feature type="domain" description="Histidine kinase" evidence="8">
    <location>
        <begin position="258"/>
        <end position="473"/>
    </location>
</feature>
<keyword evidence="3 5" id="KW-0597">Phosphoprotein</keyword>
<dbReference type="SUPFAM" id="SSF47384">
    <property type="entry name" value="Homodimeric domain of signal transducing histidine kinase"/>
    <property type="match status" value="1"/>
</dbReference>
<evidence type="ECO:0000313" key="10">
    <source>
        <dbReference type="EMBL" id="OBZ96856.1"/>
    </source>
</evidence>
<dbReference type="SUPFAM" id="SSF52172">
    <property type="entry name" value="CheY-like"/>
    <property type="match status" value="1"/>
</dbReference>
<organism evidence="10 11">
    <name type="scientific">Pararhizobium polonicum</name>
    <dbReference type="NCBI Taxonomy" id="1612624"/>
    <lineage>
        <taxon>Bacteria</taxon>
        <taxon>Pseudomonadati</taxon>
        <taxon>Pseudomonadota</taxon>
        <taxon>Alphaproteobacteria</taxon>
        <taxon>Hyphomicrobiales</taxon>
        <taxon>Rhizobiaceae</taxon>
        <taxon>Rhizobium/Agrobacterium group</taxon>
        <taxon>Pararhizobium</taxon>
    </lineage>
</organism>
<comment type="catalytic activity">
    <reaction evidence="1">
        <text>ATP + protein L-histidine = ADP + protein N-phospho-L-histidine.</text>
        <dbReference type="EC" id="2.7.13.3"/>
    </reaction>
</comment>
<dbReference type="InterPro" id="IPR001789">
    <property type="entry name" value="Sig_transdc_resp-reg_receiver"/>
</dbReference>
<dbReference type="InterPro" id="IPR005467">
    <property type="entry name" value="His_kinase_dom"/>
</dbReference>
<dbReference type="Pfam" id="PF00512">
    <property type="entry name" value="HisKA"/>
    <property type="match status" value="1"/>
</dbReference>
<name>A0A1C7P782_9HYPH</name>
<keyword evidence="11" id="KW-1185">Reference proteome</keyword>
<proteinExistence type="predicted"/>
<gene>
    <name evidence="10" type="ORF">ADU59_03760</name>
</gene>
<feature type="domain" description="Response regulatory" evidence="9">
    <location>
        <begin position="640"/>
        <end position="765"/>
    </location>
</feature>
<dbReference type="CDD" id="cd16922">
    <property type="entry name" value="HATPase_EvgS-ArcB-TorS-like"/>
    <property type="match status" value="1"/>
</dbReference>
<dbReference type="Gene3D" id="1.10.287.130">
    <property type="match status" value="1"/>
</dbReference>
<dbReference type="AlphaFoldDB" id="A0A1C7P782"/>
<dbReference type="InterPro" id="IPR003594">
    <property type="entry name" value="HATPase_dom"/>
</dbReference>
<feature type="region of interest" description="Disordered" evidence="7">
    <location>
        <begin position="23"/>
        <end position="42"/>
    </location>
</feature>
<dbReference type="SMART" id="SM00388">
    <property type="entry name" value="HisKA"/>
    <property type="match status" value="1"/>
</dbReference>
<dbReference type="Pfam" id="PF02518">
    <property type="entry name" value="HATPase_c"/>
    <property type="match status" value="1"/>
</dbReference>
<reference evidence="10 11" key="1">
    <citation type="journal article" date="2016" name="Syst. Appl. Microbiol.">
        <title>Pararhizobium polonicum sp. nov. isolated from tumors on stone fruit rootstocks.</title>
        <authorList>
            <person name="Pulawska J."/>
            <person name="Kuzmanovic N."/>
            <person name="Willems A."/>
            <person name="Pothier J.F."/>
        </authorList>
    </citation>
    <scope>NUCLEOTIDE SEQUENCE [LARGE SCALE GENOMIC DNA]</scope>
    <source>
        <strain evidence="10 11">F5.1</strain>
    </source>
</reference>
<protein>
    <recommendedName>
        <fullName evidence="2">histidine kinase</fullName>
        <ecNumber evidence="2">2.7.13.3</ecNumber>
    </recommendedName>
</protein>